<keyword evidence="2" id="KW-1185">Reference proteome</keyword>
<accession>A0AAV8WBZ2</accession>
<evidence type="ECO:0000313" key="1">
    <source>
        <dbReference type="EMBL" id="KAJ8924175.1"/>
    </source>
</evidence>
<protein>
    <submittedName>
        <fullName evidence="1">Uncharacterized protein</fullName>
    </submittedName>
</protein>
<dbReference type="AlphaFoldDB" id="A0AAV8WBZ2"/>
<gene>
    <name evidence="1" type="ORF">NQ315_006966</name>
</gene>
<name>A0AAV8WBZ2_9CUCU</name>
<sequence>MPSTGTGGDSMGTATGAGQDTFKFRLRRDIPTITNPNNQALNELARRVLTSIEAAMVANNDGGVCLRKSLCENNKYSRSLQSKDKLFIPMWSLGMSWLAGRLVKNAAPATSMLDTLKASILGLGRANCEVIYQDCDLRMQRNRRRRRRRRRKRHVD</sequence>
<dbReference type="EMBL" id="JANEYG010000003">
    <property type="protein sequence ID" value="KAJ8924175.1"/>
    <property type="molecule type" value="Genomic_DNA"/>
</dbReference>
<dbReference type="Proteomes" id="UP001159042">
    <property type="component" value="Unassembled WGS sequence"/>
</dbReference>
<evidence type="ECO:0000313" key="2">
    <source>
        <dbReference type="Proteomes" id="UP001159042"/>
    </source>
</evidence>
<organism evidence="1 2">
    <name type="scientific">Exocentrus adspersus</name>
    <dbReference type="NCBI Taxonomy" id="1586481"/>
    <lineage>
        <taxon>Eukaryota</taxon>
        <taxon>Metazoa</taxon>
        <taxon>Ecdysozoa</taxon>
        <taxon>Arthropoda</taxon>
        <taxon>Hexapoda</taxon>
        <taxon>Insecta</taxon>
        <taxon>Pterygota</taxon>
        <taxon>Neoptera</taxon>
        <taxon>Endopterygota</taxon>
        <taxon>Coleoptera</taxon>
        <taxon>Polyphaga</taxon>
        <taxon>Cucujiformia</taxon>
        <taxon>Chrysomeloidea</taxon>
        <taxon>Cerambycidae</taxon>
        <taxon>Lamiinae</taxon>
        <taxon>Acanthocinini</taxon>
        <taxon>Exocentrus</taxon>
    </lineage>
</organism>
<comment type="caution">
    <text evidence="1">The sequence shown here is derived from an EMBL/GenBank/DDBJ whole genome shotgun (WGS) entry which is preliminary data.</text>
</comment>
<reference evidence="1 2" key="1">
    <citation type="journal article" date="2023" name="Insect Mol. Biol.">
        <title>Genome sequencing provides insights into the evolution of gene families encoding plant cell wall-degrading enzymes in longhorned beetles.</title>
        <authorList>
            <person name="Shin N.R."/>
            <person name="Okamura Y."/>
            <person name="Kirsch R."/>
            <person name="Pauchet Y."/>
        </authorList>
    </citation>
    <scope>NUCLEOTIDE SEQUENCE [LARGE SCALE GENOMIC DNA]</scope>
    <source>
        <strain evidence="1">EAD_L_NR</strain>
    </source>
</reference>
<proteinExistence type="predicted"/>